<proteinExistence type="inferred from homology"/>
<keyword evidence="6 10" id="KW-1133">Transmembrane helix</keyword>
<dbReference type="OrthoDB" id="9810350at2"/>
<evidence type="ECO:0000256" key="1">
    <source>
        <dbReference type="ARBA" id="ARBA00004651"/>
    </source>
</evidence>
<evidence type="ECO:0000256" key="9">
    <source>
        <dbReference type="ARBA" id="ARBA00023303"/>
    </source>
</evidence>
<dbReference type="PANTHER" id="PTHR30266">
    <property type="entry name" value="MECHANOSENSITIVE CHANNEL MSCL"/>
    <property type="match status" value="1"/>
</dbReference>
<evidence type="ECO:0000256" key="2">
    <source>
        <dbReference type="ARBA" id="ARBA00007254"/>
    </source>
</evidence>
<keyword evidence="8 10" id="KW-0472">Membrane</keyword>
<dbReference type="InterPro" id="IPR036019">
    <property type="entry name" value="MscL_channel"/>
</dbReference>
<evidence type="ECO:0000256" key="6">
    <source>
        <dbReference type="ARBA" id="ARBA00022989"/>
    </source>
</evidence>
<comment type="subcellular location">
    <subcellularLocation>
        <location evidence="10">Cell inner membrane</location>
        <topology evidence="10">Multi-pass membrane protein</topology>
    </subcellularLocation>
    <subcellularLocation>
        <location evidence="1">Cell membrane</location>
        <topology evidence="1">Multi-pass membrane protein</topology>
    </subcellularLocation>
</comment>
<evidence type="ECO:0000256" key="8">
    <source>
        <dbReference type="ARBA" id="ARBA00023136"/>
    </source>
</evidence>
<keyword evidence="7 10" id="KW-0406">Ion transport</keyword>
<organism evidence="11 12">
    <name type="scientific">Sphingobium cupriresistens</name>
    <dbReference type="NCBI Taxonomy" id="1132417"/>
    <lineage>
        <taxon>Bacteria</taxon>
        <taxon>Pseudomonadati</taxon>
        <taxon>Pseudomonadota</taxon>
        <taxon>Alphaproteobacteria</taxon>
        <taxon>Sphingomonadales</taxon>
        <taxon>Sphingomonadaceae</taxon>
        <taxon>Sphingobium</taxon>
    </lineage>
</organism>
<feature type="transmembrane region" description="Helical" evidence="10">
    <location>
        <begin position="12"/>
        <end position="31"/>
    </location>
</feature>
<dbReference type="InterPro" id="IPR001185">
    <property type="entry name" value="MS_channel"/>
</dbReference>
<dbReference type="Proteomes" id="UP000291572">
    <property type="component" value="Unassembled WGS sequence"/>
</dbReference>
<keyword evidence="4 10" id="KW-1003">Cell membrane</keyword>
<dbReference type="SUPFAM" id="SSF81330">
    <property type="entry name" value="Gated mechanosensitive channel"/>
    <property type="match status" value="1"/>
</dbReference>
<feature type="transmembrane region" description="Helical" evidence="10">
    <location>
        <begin position="83"/>
        <end position="107"/>
    </location>
</feature>
<gene>
    <name evidence="10 11" type="primary">mscL</name>
    <name evidence="11" type="ORF">EWH12_17265</name>
</gene>
<evidence type="ECO:0000256" key="5">
    <source>
        <dbReference type="ARBA" id="ARBA00022692"/>
    </source>
</evidence>
<comment type="caution">
    <text evidence="11">The sequence shown here is derived from an EMBL/GenBank/DDBJ whole genome shotgun (WGS) entry which is preliminary data.</text>
</comment>
<dbReference type="InterPro" id="IPR037673">
    <property type="entry name" value="MSC/AndL"/>
</dbReference>
<keyword evidence="5 10" id="KW-0812">Transmembrane</keyword>
<evidence type="ECO:0000256" key="7">
    <source>
        <dbReference type="ARBA" id="ARBA00023065"/>
    </source>
</evidence>
<dbReference type="InterPro" id="IPR019823">
    <property type="entry name" value="Mechanosensitive_channel_CS"/>
</dbReference>
<dbReference type="PRINTS" id="PR01264">
    <property type="entry name" value="MECHCHANNEL"/>
</dbReference>
<comment type="subunit">
    <text evidence="10">Homopentamer.</text>
</comment>
<keyword evidence="10" id="KW-0997">Cell inner membrane</keyword>
<dbReference type="PROSITE" id="PS01327">
    <property type="entry name" value="MSCL"/>
    <property type="match status" value="1"/>
</dbReference>
<dbReference type="NCBIfam" id="NF010557">
    <property type="entry name" value="PRK13952.1"/>
    <property type="match status" value="1"/>
</dbReference>
<accession>A0A8G2DVG7</accession>
<name>A0A8G2DVG7_9SPHN</name>
<keyword evidence="3 10" id="KW-0813">Transport</keyword>
<dbReference type="EMBL" id="SEOO01000035">
    <property type="protein sequence ID" value="RYM08234.1"/>
    <property type="molecule type" value="Genomic_DNA"/>
</dbReference>
<dbReference type="PANTHER" id="PTHR30266:SF2">
    <property type="entry name" value="LARGE-CONDUCTANCE MECHANOSENSITIVE CHANNEL"/>
    <property type="match status" value="1"/>
</dbReference>
<keyword evidence="9 10" id="KW-0407">Ion channel</keyword>
<dbReference type="NCBIfam" id="TIGR00220">
    <property type="entry name" value="mscL"/>
    <property type="match status" value="1"/>
</dbReference>
<comment type="function">
    <text evidence="10">Channel that opens in response to stretch forces in the membrane lipid bilayer. May participate in the regulation of osmotic pressure changes within the cell.</text>
</comment>
<dbReference type="GO" id="GO:0008381">
    <property type="term" value="F:mechanosensitive monoatomic ion channel activity"/>
    <property type="evidence" value="ECO:0007669"/>
    <property type="project" value="UniProtKB-UniRule"/>
</dbReference>
<comment type="similarity">
    <text evidence="2 10">Belongs to the MscL family.</text>
</comment>
<evidence type="ECO:0000256" key="3">
    <source>
        <dbReference type="ARBA" id="ARBA00022448"/>
    </source>
</evidence>
<dbReference type="RefSeq" id="WP_129927334.1">
    <property type="nucleotide sequence ID" value="NZ_SEOO01000035.1"/>
</dbReference>
<dbReference type="Pfam" id="PF01741">
    <property type="entry name" value="MscL"/>
    <property type="match status" value="1"/>
</dbReference>
<dbReference type="Gene3D" id="1.10.1200.120">
    <property type="entry name" value="Large-conductance mechanosensitive channel, MscL, domain 1"/>
    <property type="match status" value="1"/>
</dbReference>
<sequence length="141" mass="15162">MLKEFKEFIAKGNVLDLAVAVIIGAAFAKIVSSLTDEIIMPVVGAIFGGLDFSSKFIILGEVPASYHGSLTDYAALKAAGVPILGWGSFLTVLLDFLILAFIIFLMVRTATKMMRKAPEAEAGPSEVELLTEIRDELRGKV</sequence>
<reference evidence="11 12" key="1">
    <citation type="submission" date="2019-02" db="EMBL/GenBank/DDBJ databases">
        <authorList>
            <person name="Feng G."/>
        </authorList>
    </citation>
    <scope>NUCLEOTIDE SEQUENCE [LARGE SCALE GENOMIC DNA]</scope>
    <source>
        <strain evidence="11 12">CCTCC AB 2011146</strain>
    </source>
</reference>
<dbReference type="GO" id="GO:0005886">
    <property type="term" value="C:plasma membrane"/>
    <property type="evidence" value="ECO:0007669"/>
    <property type="project" value="UniProtKB-SubCell"/>
</dbReference>
<evidence type="ECO:0000256" key="4">
    <source>
        <dbReference type="ARBA" id="ARBA00022475"/>
    </source>
</evidence>
<protein>
    <recommendedName>
        <fullName evidence="10">Large-conductance mechanosensitive channel</fullName>
    </recommendedName>
</protein>
<dbReference type="AlphaFoldDB" id="A0A8G2DVG7"/>
<evidence type="ECO:0000313" key="11">
    <source>
        <dbReference type="EMBL" id="RYM08234.1"/>
    </source>
</evidence>
<dbReference type="HAMAP" id="MF_00115">
    <property type="entry name" value="MscL"/>
    <property type="match status" value="1"/>
</dbReference>
<evidence type="ECO:0000313" key="12">
    <source>
        <dbReference type="Proteomes" id="UP000291572"/>
    </source>
</evidence>
<evidence type="ECO:0000256" key="10">
    <source>
        <dbReference type="HAMAP-Rule" id="MF_00115"/>
    </source>
</evidence>